<reference evidence="1" key="1">
    <citation type="submission" date="2018-11" db="EMBL/GenBank/DDBJ databases">
        <authorList>
            <person name="Grassa J C."/>
        </authorList>
    </citation>
    <scope>NUCLEOTIDE SEQUENCE [LARGE SCALE GENOMIC DNA]</scope>
</reference>
<organism evidence="1 2">
    <name type="scientific">Cannabis sativa</name>
    <name type="common">Hemp</name>
    <name type="synonym">Marijuana</name>
    <dbReference type="NCBI Taxonomy" id="3483"/>
    <lineage>
        <taxon>Eukaryota</taxon>
        <taxon>Viridiplantae</taxon>
        <taxon>Streptophyta</taxon>
        <taxon>Embryophyta</taxon>
        <taxon>Tracheophyta</taxon>
        <taxon>Spermatophyta</taxon>
        <taxon>Magnoliopsida</taxon>
        <taxon>eudicotyledons</taxon>
        <taxon>Gunneridae</taxon>
        <taxon>Pentapetalae</taxon>
        <taxon>rosids</taxon>
        <taxon>fabids</taxon>
        <taxon>Rosales</taxon>
        <taxon>Cannabaceae</taxon>
        <taxon>Cannabis</taxon>
    </lineage>
</organism>
<reference evidence="1" key="2">
    <citation type="submission" date="2021-03" db="UniProtKB">
        <authorList>
            <consortium name="EnsemblPlants"/>
        </authorList>
    </citation>
    <scope>IDENTIFICATION</scope>
</reference>
<keyword evidence="2" id="KW-1185">Reference proteome</keyword>
<sequence>MGVKSVPNKSKGKHPVVEDDDYDFALPVLKRDHGPAKKKYKVSLPQKIFPTSKNRKGKVEVNHELEDYQNQRILKLSLGEDRGDGYVDDDVLDDKVGADAFAIGVVQGDVVGISQLEIDDDQVVLAGLEAVAKIKVPDSFPNEVVEKSDVNVSKEEEDDTVAYTPLVDKRKRASTLKSPFVDFGSSDLKTTPMEFMSPGSQIEDERDFKIVTYVKGLYALDDSFLILFLLNLRQSLTNRLAKDCLNILGGVLFTLFSVIFCI</sequence>
<proteinExistence type="predicted"/>
<protein>
    <submittedName>
        <fullName evidence="1">Uncharacterized protein</fullName>
    </submittedName>
</protein>
<dbReference type="Gramene" id="evm.model.04.898">
    <property type="protein sequence ID" value="cds.evm.model.04.898"/>
    <property type="gene ID" value="evm.TU.04.898"/>
</dbReference>
<evidence type="ECO:0000313" key="1">
    <source>
        <dbReference type="EnsemblPlants" id="cds.evm.model.04.898"/>
    </source>
</evidence>
<dbReference type="EMBL" id="UZAU01000369">
    <property type="status" value="NOT_ANNOTATED_CDS"/>
    <property type="molecule type" value="Genomic_DNA"/>
</dbReference>
<dbReference type="Proteomes" id="UP000596661">
    <property type="component" value="Chromosome 4"/>
</dbReference>
<dbReference type="AlphaFoldDB" id="A0A803PJ56"/>
<name>A0A803PJ56_CANSA</name>
<accession>A0A803PJ56</accession>
<dbReference type="EnsemblPlants" id="evm.model.04.898">
    <property type="protein sequence ID" value="cds.evm.model.04.898"/>
    <property type="gene ID" value="evm.TU.04.898"/>
</dbReference>
<evidence type="ECO:0000313" key="2">
    <source>
        <dbReference type="Proteomes" id="UP000596661"/>
    </source>
</evidence>